<reference evidence="4" key="1">
    <citation type="journal article" date="2011" name="Genome Biol.">
        <title>The draft genome of the carcinogenic human liver fluke Clonorchis sinensis.</title>
        <authorList>
            <person name="Wang X."/>
            <person name="Chen W."/>
            <person name="Huang Y."/>
            <person name="Sun J."/>
            <person name="Men J."/>
            <person name="Liu H."/>
            <person name="Luo F."/>
            <person name="Guo L."/>
            <person name="Lv X."/>
            <person name="Deng C."/>
            <person name="Zhou C."/>
            <person name="Fan Y."/>
            <person name="Li X."/>
            <person name="Huang L."/>
            <person name="Hu Y."/>
            <person name="Liang C."/>
            <person name="Hu X."/>
            <person name="Xu J."/>
            <person name="Yu X."/>
        </authorList>
    </citation>
    <scope>NUCLEOTIDE SEQUENCE [LARGE SCALE GENOMIC DNA]</scope>
    <source>
        <strain evidence="4">Henan</strain>
    </source>
</reference>
<evidence type="ECO:0000256" key="1">
    <source>
        <dbReference type="PROSITE-ProRule" id="PRU00042"/>
    </source>
</evidence>
<feature type="domain" description="C2H2-type" evidence="3">
    <location>
        <begin position="105"/>
        <end position="133"/>
    </location>
</feature>
<sequence length="550" mass="61551">MPPARQPVTSRTMINCLDVSLGELRIQQIQTGLTAVFSFNVPVTFDSVHYKSSGASTPVPTSTQERLVGLTCEECGDCCKSTAGLVAHHRVHDNNSVGTNMVAQLACADCSRLFPTKIGLSQHHRNAHSTQHNADKLSRVKNSGARWSQQESQSLLRLAKNLYPSCDTQTALFLRLEQYFPGRSAISIKTRLRVFNWQAQQDKSSSGVPDQTIGQIAAFSSEADDYSVWFKQTVECAVSLLESRADSSLASVDLLAFARGLQSGIMTPEQVLSLLDLHASRTFPHTWKTVSRRRRQLAHRMPVNRKQIRRANYATIQTLYHQRRKHAASAVLDGSWKDLYKGNCGLPPDAEQYWKKVLSAPKHVDSRPSRVIVPSDWSLIEPITGEEVGRTILGLDKLTPRMLRRFNANSCWTTHDARCARHNRVARELAKRLRHLGYTVFEELRAPTSTSFIKLDLIAVRERRATVIDVSIFSDGRGVTVWNEKKQKYGADDVDHHQPMIISYRGICFPQSAKAVIGLGLSKVTVSGLGLLAIVGSLRTYDTFMRSTWR</sequence>
<accession>G7Y9X6</accession>
<dbReference type="InterPro" id="IPR013087">
    <property type="entry name" value="Znf_C2H2_type"/>
</dbReference>
<evidence type="ECO:0000256" key="2">
    <source>
        <dbReference type="SAM" id="Phobius"/>
    </source>
</evidence>
<gene>
    <name evidence="4" type="ORF">CLF_103530</name>
</gene>
<keyword evidence="2" id="KW-0812">Transmembrane</keyword>
<dbReference type="EMBL" id="DF142983">
    <property type="protein sequence ID" value="GAA49760.1"/>
    <property type="molecule type" value="Genomic_DNA"/>
</dbReference>
<keyword evidence="5" id="KW-1185">Reference proteome</keyword>
<organism evidence="4 5">
    <name type="scientific">Clonorchis sinensis</name>
    <name type="common">Chinese liver fluke</name>
    <dbReference type="NCBI Taxonomy" id="79923"/>
    <lineage>
        <taxon>Eukaryota</taxon>
        <taxon>Metazoa</taxon>
        <taxon>Spiralia</taxon>
        <taxon>Lophotrochozoa</taxon>
        <taxon>Platyhelminthes</taxon>
        <taxon>Trematoda</taxon>
        <taxon>Digenea</taxon>
        <taxon>Opisthorchiida</taxon>
        <taxon>Opisthorchiata</taxon>
        <taxon>Opisthorchiidae</taxon>
        <taxon>Clonorchis</taxon>
    </lineage>
</organism>
<dbReference type="Proteomes" id="UP000008909">
    <property type="component" value="Unassembled WGS sequence"/>
</dbReference>
<feature type="transmembrane region" description="Helical" evidence="2">
    <location>
        <begin position="515"/>
        <end position="538"/>
    </location>
</feature>
<keyword evidence="1" id="KW-0863">Zinc-finger</keyword>
<reference key="2">
    <citation type="submission" date="2011-10" db="EMBL/GenBank/DDBJ databases">
        <title>The genome and transcriptome sequence of Clonorchis sinensis provide insights into the carcinogenic liver fluke.</title>
        <authorList>
            <person name="Wang X."/>
            <person name="Huang Y."/>
            <person name="Chen W."/>
            <person name="Liu H."/>
            <person name="Guo L."/>
            <person name="Chen Y."/>
            <person name="Luo F."/>
            <person name="Zhou W."/>
            <person name="Sun J."/>
            <person name="Mao Q."/>
            <person name="Liang P."/>
            <person name="Zhou C."/>
            <person name="Tian Y."/>
            <person name="Men J."/>
            <person name="Lv X."/>
            <person name="Huang L."/>
            <person name="Zhou J."/>
            <person name="Hu Y."/>
            <person name="Li R."/>
            <person name="Zhang F."/>
            <person name="Lei H."/>
            <person name="Li X."/>
            <person name="Hu X."/>
            <person name="Liang C."/>
            <person name="Xu J."/>
            <person name="Wu Z."/>
            <person name="Yu X."/>
        </authorList>
    </citation>
    <scope>NUCLEOTIDE SEQUENCE</scope>
    <source>
        <strain>Henan</strain>
    </source>
</reference>
<dbReference type="PROSITE" id="PS00028">
    <property type="entry name" value="ZINC_FINGER_C2H2_1"/>
    <property type="match status" value="2"/>
</dbReference>
<feature type="domain" description="C2H2-type" evidence="3">
    <location>
        <begin position="70"/>
        <end position="97"/>
    </location>
</feature>
<keyword evidence="1" id="KW-0479">Metal-binding</keyword>
<dbReference type="AlphaFoldDB" id="G7Y9X6"/>
<protein>
    <submittedName>
        <fullName evidence="4">Retrovirus-related Pol polyprotein from type-1 retrotransposable element R2</fullName>
    </submittedName>
</protein>
<dbReference type="GO" id="GO:0008270">
    <property type="term" value="F:zinc ion binding"/>
    <property type="evidence" value="ECO:0007669"/>
    <property type="project" value="UniProtKB-KW"/>
</dbReference>
<evidence type="ECO:0000313" key="4">
    <source>
        <dbReference type="EMBL" id="GAA49760.1"/>
    </source>
</evidence>
<keyword evidence="1" id="KW-0862">Zinc</keyword>
<proteinExistence type="predicted"/>
<keyword evidence="2" id="KW-0472">Membrane</keyword>
<evidence type="ECO:0000313" key="5">
    <source>
        <dbReference type="Proteomes" id="UP000008909"/>
    </source>
</evidence>
<dbReference type="SMART" id="SM00355">
    <property type="entry name" value="ZnF_C2H2"/>
    <property type="match status" value="2"/>
</dbReference>
<dbReference type="Gene3D" id="3.30.160.60">
    <property type="entry name" value="Classic Zinc Finger"/>
    <property type="match status" value="1"/>
</dbReference>
<keyword evidence="2" id="KW-1133">Transmembrane helix</keyword>
<dbReference type="PROSITE" id="PS50157">
    <property type="entry name" value="ZINC_FINGER_C2H2_2"/>
    <property type="match status" value="2"/>
</dbReference>
<evidence type="ECO:0000259" key="3">
    <source>
        <dbReference type="PROSITE" id="PS50157"/>
    </source>
</evidence>
<name>G7Y9X6_CLOSI</name>